<protein>
    <submittedName>
        <fullName evidence="1">Uncharacterized protein</fullName>
    </submittedName>
</protein>
<sequence length="82" mass="10093">MGRELQLQLPASTHYVAILLISWHLWKARNAAIFDHLRHTARDVLRRVVYDMDLWRQRYKHHQAHWEAWRCHNLHLPRILII</sequence>
<accession>A0A835F3F2</accession>
<reference evidence="1" key="1">
    <citation type="submission" date="2020-07" db="EMBL/GenBank/DDBJ databases">
        <title>Genome sequence and genetic diversity analysis of an under-domesticated orphan crop, white fonio (Digitaria exilis).</title>
        <authorList>
            <person name="Bennetzen J.L."/>
            <person name="Chen S."/>
            <person name="Ma X."/>
            <person name="Wang X."/>
            <person name="Yssel A.E.J."/>
            <person name="Chaluvadi S.R."/>
            <person name="Johnson M."/>
            <person name="Gangashetty P."/>
            <person name="Hamidou F."/>
            <person name="Sanogo M.D."/>
            <person name="Zwaenepoel A."/>
            <person name="Wallace J."/>
            <person name="Van De Peer Y."/>
            <person name="Van Deynze A."/>
        </authorList>
    </citation>
    <scope>NUCLEOTIDE SEQUENCE</scope>
    <source>
        <tissue evidence="1">Leaves</tissue>
    </source>
</reference>
<dbReference type="OrthoDB" id="693219at2759"/>
<gene>
    <name evidence="1" type="ORF">HU200_019354</name>
</gene>
<dbReference type="AlphaFoldDB" id="A0A835F3F2"/>
<proteinExistence type="predicted"/>
<evidence type="ECO:0000313" key="1">
    <source>
        <dbReference type="EMBL" id="KAF8726874.1"/>
    </source>
</evidence>
<dbReference type="EMBL" id="JACEFO010001646">
    <property type="protein sequence ID" value="KAF8726874.1"/>
    <property type="molecule type" value="Genomic_DNA"/>
</dbReference>
<dbReference type="Proteomes" id="UP000636709">
    <property type="component" value="Unassembled WGS sequence"/>
</dbReference>
<name>A0A835F3F2_9POAL</name>
<comment type="caution">
    <text evidence="1">The sequence shown here is derived from an EMBL/GenBank/DDBJ whole genome shotgun (WGS) entry which is preliminary data.</text>
</comment>
<organism evidence="1 2">
    <name type="scientific">Digitaria exilis</name>
    <dbReference type="NCBI Taxonomy" id="1010633"/>
    <lineage>
        <taxon>Eukaryota</taxon>
        <taxon>Viridiplantae</taxon>
        <taxon>Streptophyta</taxon>
        <taxon>Embryophyta</taxon>
        <taxon>Tracheophyta</taxon>
        <taxon>Spermatophyta</taxon>
        <taxon>Magnoliopsida</taxon>
        <taxon>Liliopsida</taxon>
        <taxon>Poales</taxon>
        <taxon>Poaceae</taxon>
        <taxon>PACMAD clade</taxon>
        <taxon>Panicoideae</taxon>
        <taxon>Panicodae</taxon>
        <taxon>Paniceae</taxon>
        <taxon>Anthephorinae</taxon>
        <taxon>Digitaria</taxon>
    </lineage>
</organism>
<evidence type="ECO:0000313" key="2">
    <source>
        <dbReference type="Proteomes" id="UP000636709"/>
    </source>
</evidence>
<keyword evidence="2" id="KW-1185">Reference proteome</keyword>